<evidence type="ECO:0000256" key="1">
    <source>
        <dbReference type="SAM" id="SignalP"/>
    </source>
</evidence>
<keyword evidence="1" id="KW-0732">Signal</keyword>
<name>A0ABS3BTP2_9BACT</name>
<dbReference type="InterPro" id="IPR012338">
    <property type="entry name" value="Beta-lactam/transpept-like"/>
</dbReference>
<reference evidence="3 4" key="1">
    <citation type="submission" date="2021-03" db="EMBL/GenBank/DDBJ databases">
        <title>novel species isolated from a fishpond in China.</title>
        <authorList>
            <person name="Lu H."/>
            <person name="Cai Z."/>
        </authorList>
    </citation>
    <scope>NUCLEOTIDE SEQUENCE [LARGE SCALE GENOMIC DNA]</scope>
    <source>
        <strain evidence="3 4">JCM 31546</strain>
    </source>
</reference>
<evidence type="ECO:0000313" key="4">
    <source>
        <dbReference type="Proteomes" id="UP000664698"/>
    </source>
</evidence>
<feature type="domain" description="Beta-lactamase-related" evidence="2">
    <location>
        <begin position="32"/>
        <end position="336"/>
    </location>
</feature>
<keyword evidence="4" id="KW-1185">Reference proteome</keyword>
<accession>A0ABS3BTP2</accession>
<dbReference type="PANTHER" id="PTHR46825">
    <property type="entry name" value="D-ALANYL-D-ALANINE-CARBOXYPEPTIDASE/ENDOPEPTIDASE AMPH"/>
    <property type="match status" value="1"/>
</dbReference>
<evidence type="ECO:0000259" key="2">
    <source>
        <dbReference type="Pfam" id="PF00144"/>
    </source>
</evidence>
<evidence type="ECO:0000313" key="3">
    <source>
        <dbReference type="EMBL" id="MBN7801636.1"/>
    </source>
</evidence>
<dbReference type="PANTHER" id="PTHR46825:SF9">
    <property type="entry name" value="BETA-LACTAMASE-RELATED DOMAIN-CONTAINING PROTEIN"/>
    <property type="match status" value="1"/>
</dbReference>
<sequence length="550" mass="62272">MKNRLHLLLFLLLLWSCSSSQERNVDRIFDKWNHSDTPGVAVAVMKDGEIVLKKGYGSANLEYGIPVTASTIFHIASVSKQFTAFAALMLESEGKLSMDDDIRNYLPEVPDFGKTITLRHLATHTSGLRDQWNLLALAGWRLDDVITKEQIFKLVSKQRDLNFDPGEEFLYCNTGFTLLAEIVARVSGQTFAEFCSERIFQPLQMDYTLFYDDHEKIVPNRAYSYHPDSSGYKKSVLNYANVGATSLFTTVEDLSKWAKNFSNPQVGDQIIIDKLNTLALLNNGETFGGAMGQFVGEYKGILEISHGGADAGYRTFFARYPDQNLAVSVFSNDASFESGKFAHLVADLFLENIMEKRTAGSPESTIPETLKPEAWVKHLGDYELKSGDILYITEENDQLFVQATGEDTYPLMPISHTRFKLEEFDIILEFPEETDSLSQTVKVFYSENDSEEGRRTQPFDAKSVDLTEFVGNYYSEELSTAYQFQIIDSNLVASHSRHHEIYFTPIKKDRFSGDTWFFGKAEFFRDSTGEVEGVVASSGRIRNLKFRKTN</sequence>
<dbReference type="SUPFAM" id="SSF56601">
    <property type="entry name" value="beta-lactamase/transpeptidase-like"/>
    <property type="match status" value="1"/>
</dbReference>
<gene>
    <name evidence="3" type="ORF">J0A67_12240</name>
</gene>
<feature type="signal peptide" evidence="1">
    <location>
        <begin position="1"/>
        <end position="20"/>
    </location>
</feature>
<proteinExistence type="predicted"/>
<dbReference type="InterPro" id="IPR050491">
    <property type="entry name" value="AmpC-like"/>
</dbReference>
<dbReference type="RefSeq" id="WP_206569611.1">
    <property type="nucleotide sequence ID" value="NZ_JAFKCW010000002.1"/>
</dbReference>
<comment type="caution">
    <text evidence="3">The sequence shown here is derived from an EMBL/GenBank/DDBJ whole genome shotgun (WGS) entry which is preliminary data.</text>
</comment>
<dbReference type="Pfam" id="PF00144">
    <property type="entry name" value="Beta-lactamase"/>
    <property type="match status" value="1"/>
</dbReference>
<feature type="chain" id="PRO_5047132472" evidence="1">
    <location>
        <begin position="21"/>
        <end position="550"/>
    </location>
</feature>
<organism evidence="3 4">
    <name type="scientific">Algoriphagus aestuariicola</name>
    <dbReference type="NCBI Taxonomy" id="1852016"/>
    <lineage>
        <taxon>Bacteria</taxon>
        <taxon>Pseudomonadati</taxon>
        <taxon>Bacteroidota</taxon>
        <taxon>Cytophagia</taxon>
        <taxon>Cytophagales</taxon>
        <taxon>Cyclobacteriaceae</taxon>
        <taxon>Algoriphagus</taxon>
    </lineage>
</organism>
<dbReference type="Gene3D" id="3.40.710.10">
    <property type="entry name" value="DD-peptidase/beta-lactamase superfamily"/>
    <property type="match status" value="1"/>
</dbReference>
<dbReference type="EMBL" id="JAFKCW010000002">
    <property type="protein sequence ID" value="MBN7801636.1"/>
    <property type="molecule type" value="Genomic_DNA"/>
</dbReference>
<dbReference type="Proteomes" id="UP000664698">
    <property type="component" value="Unassembled WGS sequence"/>
</dbReference>
<dbReference type="InterPro" id="IPR001466">
    <property type="entry name" value="Beta-lactam-related"/>
</dbReference>
<protein>
    <submittedName>
        <fullName evidence="3">Beta-lactamase family protein</fullName>
    </submittedName>
</protein>